<dbReference type="PANTHER" id="PTHR43283:SF3">
    <property type="entry name" value="BETA-LACTAMASE FAMILY PROTEIN (AFU_ORTHOLOGUE AFUA_5G07500)"/>
    <property type="match status" value="1"/>
</dbReference>
<dbReference type="InterPro" id="IPR012338">
    <property type="entry name" value="Beta-lactam/transpept-like"/>
</dbReference>
<evidence type="ECO:0000313" key="2">
    <source>
        <dbReference type="EMBL" id="SHL92079.1"/>
    </source>
</evidence>
<dbReference type="AlphaFoldDB" id="A0A1M7EL03"/>
<feature type="domain" description="Beta-lactamase-related" evidence="1">
    <location>
        <begin position="10"/>
        <end position="380"/>
    </location>
</feature>
<dbReference type="Pfam" id="PF00144">
    <property type="entry name" value="Beta-lactamase"/>
    <property type="match status" value="1"/>
</dbReference>
<evidence type="ECO:0000313" key="3">
    <source>
        <dbReference type="Proteomes" id="UP000184038"/>
    </source>
</evidence>
<dbReference type="InterPro" id="IPR001466">
    <property type="entry name" value="Beta-lactam-related"/>
</dbReference>
<dbReference type="Proteomes" id="UP000184038">
    <property type="component" value="Unassembled WGS sequence"/>
</dbReference>
<gene>
    <name evidence="2" type="ORF">SAMN02746066_00031</name>
</gene>
<evidence type="ECO:0000259" key="1">
    <source>
        <dbReference type="Pfam" id="PF00144"/>
    </source>
</evidence>
<accession>A0A1M7EL03</accession>
<dbReference type="InterPro" id="IPR050789">
    <property type="entry name" value="Diverse_Enzym_Activities"/>
</dbReference>
<dbReference type="RefSeq" id="WP_073281532.1">
    <property type="nucleotide sequence ID" value="NZ_FRCP01000005.1"/>
</dbReference>
<dbReference type="Gene3D" id="3.40.710.10">
    <property type="entry name" value="DD-peptidase/beta-lactamase superfamily"/>
    <property type="match status" value="1"/>
</dbReference>
<name>A0A1M7EL03_9FIRM</name>
<reference evidence="2 3" key="1">
    <citation type="submission" date="2016-11" db="EMBL/GenBank/DDBJ databases">
        <authorList>
            <person name="Jaros S."/>
            <person name="Januszkiewicz K."/>
            <person name="Wedrychowicz H."/>
        </authorList>
    </citation>
    <scope>NUCLEOTIDE SEQUENCE [LARGE SCALE GENOMIC DNA]</scope>
    <source>
        <strain evidence="2 3">DSM 15930</strain>
    </source>
</reference>
<keyword evidence="3" id="KW-1185">Reference proteome</keyword>
<dbReference type="PANTHER" id="PTHR43283">
    <property type="entry name" value="BETA-LACTAMASE-RELATED"/>
    <property type="match status" value="1"/>
</dbReference>
<protein>
    <submittedName>
        <fullName evidence="2">CubicO group peptidase, beta-lactamase class C family</fullName>
    </submittedName>
</protein>
<dbReference type="EMBL" id="FRCP01000005">
    <property type="protein sequence ID" value="SHL92079.1"/>
    <property type="molecule type" value="Genomic_DNA"/>
</dbReference>
<dbReference type="OrthoDB" id="9797709at2"/>
<dbReference type="STRING" id="1120996.SAMN02746066_00031"/>
<organism evidence="2 3">
    <name type="scientific">Anaerosporobacter mobilis DSM 15930</name>
    <dbReference type="NCBI Taxonomy" id="1120996"/>
    <lineage>
        <taxon>Bacteria</taxon>
        <taxon>Bacillati</taxon>
        <taxon>Bacillota</taxon>
        <taxon>Clostridia</taxon>
        <taxon>Lachnospirales</taxon>
        <taxon>Lachnospiraceae</taxon>
        <taxon>Anaerosporobacter</taxon>
    </lineage>
</organism>
<proteinExistence type="predicted"/>
<sequence length="390" mass="43967">MSLSQMNDILIKAVEDGEIVGGNFLCLKDGIEQCYFEYGYADRETKAPIRKDTIFRLYSMSKPVTSAAVMLLVERGLIDLLDPVELYLEGFKDQKYYEGSTLKDVKRKMTIKDLLFMTAGLTYPGENSLTERETGKLFDKLVDGLKESSPYDTFGTVEAMNELGKIPLMFSPGDEFLYSSCADVLGAIVEVVTKMPFSEFLQNNIFTPLDMNDTGFYVPEEKQARLASTYEVAEDGLKKYVGDNLGIQNRMLRKPVFESGGAGLASTIEDYSKFATMLLNKGVYNGRRILAEKTVEYMVTNHLNPKQEHFLETWEGLAGYSYGNLMRILTKPELCNHLGTKGEYGWDGWLGVFFMNSPKDNLTFLLMYQKTNSGTTPLTRKLLNALRASF</sequence>
<dbReference type="SUPFAM" id="SSF56601">
    <property type="entry name" value="beta-lactamase/transpeptidase-like"/>
    <property type="match status" value="1"/>
</dbReference>